<organism evidence="1 2">
    <name type="scientific">Coniosporium uncinatum</name>
    <dbReference type="NCBI Taxonomy" id="93489"/>
    <lineage>
        <taxon>Eukaryota</taxon>
        <taxon>Fungi</taxon>
        <taxon>Dikarya</taxon>
        <taxon>Ascomycota</taxon>
        <taxon>Pezizomycotina</taxon>
        <taxon>Dothideomycetes</taxon>
        <taxon>Dothideomycetes incertae sedis</taxon>
        <taxon>Coniosporium</taxon>
    </lineage>
</organism>
<evidence type="ECO:0000313" key="1">
    <source>
        <dbReference type="EMBL" id="KAK3059671.1"/>
    </source>
</evidence>
<dbReference type="EMBL" id="JAWDJW010009201">
    <property type="protein sequence ID" value="KAK3059671.1"/>
    <property type="molecule type" value="Genomic_DNA"/>
</dbReference>
<sequence>MVEGGLPVGMSLAPFDSSGRSITNLSSAAISAISSIADSEINQDYNSQCCLDSMYFSGTGLAKLAITIYVLNDLVGNRNLAQTGLAKLKTYMAVFVNNKQKNPLVYEQAWRGIVSVAGYSDAGADFGGTYYTRQQQGLGEYARSRFCQPHQRLTIPFLPLLRLVQGRSRAKGLFESADGRDQESTSEDAFASFGLKMWGLESGDKNMEARGNSILAIQARTFQSYFLMDSKNSNQPPDFINNKVTGILFENKVDHATYFSNNIECIQGIHMIPLAPPSALVRSRNFVSEEWSTYCSNGRVDSVGGGWRGILYCNLAITDTKPAFAFFSRRDFDQS</sequence>
<dbReference type="Proteomes" id="UP001186974">
    <property type="component" value="Unassembled WGS sequence"/>
</dbReference>
<name>A0ACC3CZK8_9PEZI</name>
<accession>A0ACC3CZK8</accession>
<gene>
    <name evidence="1" type="ORF">LTS18_010303</name>
</gene>
<protein>
    <submittedName>
        <fullName evidence="1">Uncharacterized protein</fullName>
    </submittedName>
</protein>
<evidence type="ECO:0000313" key="2">
    <source>
        <dbReference type="Proteomes" id="UP001186974"/>
    </source>
</evidence>
<comment type="caution">
    <text evidence="1">The sequence shown here is derived from an EMBL/GenBank/DDBJ whole genome shotgun (WGS) entry which is preliminary data.</text>
</comment>
<keyword evidence="2" id="KW-1185">Reference proteome</keyword>
<proteinExistence type="predicted"/>
<reference evidence="1" key="1">
    <citation type="submission" date="2024-09" db="EMBL/GenBank/DDBJ databases">
        <title>Black Yeasts Isolated from many extreme environments.</title>
        <authorList>
            <person name="Coleine C."/>
            <person name="Stajich J.E."/>
            <person name="Selbmann L."/>
        </authorList>
    </citation>
    <scope>NUCLEOTIDE SEQUENCE</scope>
    <source>
        <strain evidence="1">CCFEE 5737</strain>
    </source>
</reference>